<evidence type="ECO:0000259" key="3">
    <source>
        <dbReference type="Pfam" id="PF01557"/>
    </source>
</evidence>
<dbReference type="PANTHER" id="PTHR30143:SF0">
    <property type="entry name" value="2-KETO-4-PENTENOATE HYDRATASE"/>
    <property type="match status" value="1"/>
</dbReference>
<evidence type="ECO:0000256" key="2">
    <source>
        <dbReference type="ARBA" id="ARBA00023239"/>
    </source>
</evidence>
<gene>
    <name evidence="4" type="ORF">LTR24_009742</name>
</gene>
<proteinExistence type="inferred from homology"/>
<organism evidence="4 5">
    <name type="scientific">Lithohypha guttulata</name>
    <dbReference type="NCBI Taxonomy" id="1690604"/>
    <lineage>
        <taxon>Eukaryota</taxon>
        <taxon>Fungi</taxon>
        <taxon>Dikarya</taxon>
        <taxon>Ascomycota</taxon>
        <taxon>Pezizomycotina</taxon>
        <taxon>Eurotiomycetes</taxon>
        <taxon>Chaetothyriomycetidae</taxon>
        <taxon>Chaetothyriales</taxon>
        <taxon>Trichomeriaceae</taxon>
        <taxon>Lithohypha</taxon>
    </lineage>
</organism>
<feature type="domain" description="Fumarylacetoacetase-like C-terminal" evidence="3">
    <location>
        <begin position="107"/>
        <end position="255"/>
    </location>
</feature>
<dbReference type="PANTHER" id="PTHR30143">
    <property type="entry name" value="ACID HYDRATASE"/>
    <property type="match status" value="1"/>
</dbReference>
<dbReference type="Proteomes" id="UP001345013">
    <property type="component" value="Unassembled WGS sequence"/>
</dbReference>
<evidence type="ECO:0000313" key="5">
    <source>
        <dbReference type="Proteomes" id="UP001345013"/>
    </source>
</evidence>
<dbReference type="EMBL" id="JAVRRG010000233">
    <property type="protein sequence ID" value="KAK5075926.1"/>
    <property type="molecule type" value="Genomic_DNA"/>
</dbReference>
<dbReference type="InterPro" id="IPR050772">
    <property type="entry name" value="Hydratase-Decarb/MhpD_sf"/>
</dbReference>
<evidence type="ECO:0000313" key="4">
    <source>
        <dbReference type="EMBL" id="KAK5075926.1"/>
    </source>
</evidence>
<sequence>MARYARCLLPELCKQSFGSQQFPARIQKITRDIMQAHASGQQIPASTAWRKEGLSQDEGYQVAAAGCARSMREKDARPIGRKIGFTNTNIWPEYNIDTSNWGYIYMRTLPKIEPEIVFRMKSAPSSSMDDTELLDCIFSYAPGLEIVQSVYPDWRFNSAETTAQGALHRFLWIGNWLRPASEASKDEIVAGLSHVKVDLTRNNELMDRGSSKNVLGSPLNALRHLCEILEKQTLHPPVQPREIITTGTMTKALSISQGQRWRSCIGGSNFQRLTYGNRQFLSMQLDVEQKKLDNNIRKVAKGEYRKVATMK</sequence>
<dbReference type="Gene3D" id="3.90.850.10">
    <property type="entry name" value="Fumarylacetoacetase-like, C-terminal domain"/>
    <property type="match status" value="1"/>
</dbReference>
<reference evidence="4 5" key="1">
    <citation type="submission" date="2023-08" db="EMBL/GenBank/DDBJ databases">
        <title>Black Yeasts Isolated from many extreme environments.</title>
        <authorList>
            <person name="Coleine C."/>
            <person name="Stajich J.E."/>
            <person name="Selbmann L."/>
        </authorList>
    </citation>
    <scope>NUCLEOTIDE SEQUENCE [LARGE SCALE GENOMIC DNA]</scope>
    <source>
        <strain evidence="4 5">CCFEE 5885</strain>
    </source>
</reference>
<comment type="similarity">
    <text evidence="1">Belongs to the FAH family.</text>
</comment>
<dbReference type="InterPro" id="IPR036663">
    <property type="entry name" value="Fumarylacetoacetase_C_sf"/>
</dbReference>
<accession>A0ABR0JXY3</accession>
<dbReference type="Pfam" id="PF01557">
    <property type="entry name" value="FAA_hydrolase"/>
    <property type="match status" value="1"/>
</dbReference>
<dbReference type="SUPFAM" id="SSF56529">
    <property type="entry name" value="FAH"/>
    <property type="match status" value="1"/>
</dbReference>
<name>A0ABR0JXY3_9EURO</name>
<keyword evidence="2" id="KW-0456">Lyase</keyword>
<comment type="caution">
    <text evidence="4">The sequence shown here is derived from an EMBL/GenBank/DDBJ whole genome shotgun (WGS) entry which is preliminary data.</text>
</comment>
<evidence type="ECO:0000256" key="1">
    <source>
        <dbReference type="ARBA" id="ARBA00010211"/>
    </source>
</evidence>
<dbReference type="InterPro" id="IPR011234">
    <property type="entry name" value="Fumarylacetoacetase-like_C"/>
</dbReference>
<keyword evidence="5" id="KW-1185">Reference proteome</keyword>
<protein>
    <recommendedName>
        <fullName evidence="3">Fumarylacetoacetase-like C-terminal domain-containing protein</fullName>
    </recommendedName>
</protein>